<keyword evidence="7" id="KW-0964">Secreted</keyword>
<comment type="cofactor">
    <cofactor evidence="1">
        <name>Co(2+)</name>
        <dbReference type="ChEBI" id="CHEBI:48828"/>
    </cofactor>
</comment>
<keyword evidence="12" id="KW-0146">Chitin degradation</keyword>
<comment type="caution">
    <text evidence="25">The sequence shown here is derived from an EMBL/GenBank/DDBJ whole genome shotgun (WGS) entry which is preliminary data.</text>
</comment>
<evidence type="ECO:0000259" key="24">
    <source>
        <dbReference type="PROSITE" id="PS51677"/>
    </source>
</evidence>
<evidence type="ECO:0000256" key="5">
    <source>
        <dbReference type="ARBA" id="ARBA00022475"/>
    </source>
</evidence>
<proteinExistence type="inferred from homology"/>
<evidence type="ECO:0000256" key="8">
    <source>
        <dbReference type="ARBA" id="ARBA00022622"/>
    </source>
</evidence>
<sequence length="490" mass="53955">LLIQPHQQSPPSHSYKLLVQLINNTADTALQKMLIPATTLLLSCSLFLNSVSACGHDLHLYRRQRTNTWQSAAQTIDPTAEFEDLPSHLAHGQPITFSRLLSVYPIPPFLRSSSQRSAYTRHTNHPICPSLHHPEPGLDPQALEVYSQLEHRIPNIAVKGTPTGDFNATTPTYPRSDPDCWWSFNKCTTPKLPGLVPDVSTCPQPNTFGFTLDDGPNCSHNAYYDLLRQTNQKASLFYVGSNVIDWPLEAQRGLADGHEICSHTWSHNYMTGLTNEQAFAELYFSKKIIKDVLGITVQCWRPPFGDTDDRIRFIAASLGMSTILWDNDVNDFRFATLGQATVNANYQNLLNGAARGAFNTHGTVVLSHELNAGTMNTSAAFLPKIQAAFKYVVPVAVCQNNSQPYLETDYTYPRTRAKNIPDPTPSPPGTRITLPASPSQGSSSYPVKDGNGSNLGANRKSLATSGYNIPSSTLIFFFLGLIIVPSLGLL</sequence>
<feature type="compositionally biased region" description="Polar residues" evidence="22">
    <location>
        <begin position="436"/>
        <end position="453"/>
    </location>
</feature>
<evidence type="ECO:0000256" key="11">
    <source>
        <dbReference type="ARBA" id="ARBA00022801"/>
    </source>
</evidence>
<feature type="transmembrane region" description="Helical" evidence="23">
    <location>
        <begin position="469"/>
        <end position="489"/>
    </location>
</feature>
<dbReference type="GO" id="GO:0000272">
    <property type="term" value="P:polysaccharide catabolic process"/>
    <property type="evidence" value="ECO:0007669"/>
    <property type="project" value="UniProtKB-KW"/>
</dbReference>
<dbReference type="SUPFAM" id="SSF88713">
    <property type="entry name" value="Glycoside hydrolase/deacetylase"/>
    <property type="match status" value="1"/>
</dbReference>
<evidence type="ECO:0000256" key="23">
    <source>
        <dbReference type="SAM" id="Phobius"/>
    </source>
</evidence>
<keyword evidence="11" id="KW-0378">Hydrolase</keyword>
<dbReference type="GO" id="GO:0046872">
    <property type="term" value="F:metal ion binding"/>
    <property type="evidence" value="ECO:0007669"/>
    <property type="project" value="UniProtKB-KW"/>
</dbReference>
<keyword evidence="23" id="KW-0812">Transmembrane</keyword>
<keyword evidence="10" id="KW-0732">Signal</keyword>
<comment type="subcellular location">
    <subcellularLocation>
        <location evidence="3">Cell membrane</location>
        <topology evidence="3">Lipid-anchor</topology>
        <topology evidence="3">GPI-anchor</topology>
    </subcellularLocation>
    <subcellularLocation>
        <location evidence="2">Secreted</location>
        <location evidence="2">Cell wall</location>
    </subcellularLocation>
</comment>
<dbReference type="GO" id="GO:0009272">
    <property type="term" value="P:fungal-type cell wall biogenesis"/>
    <property type="evidence" value="ECO:0007669"/>
    <property type="project" value="UniProtKB-ARBA"/>
</dbReference>
<evidence type="ECO:0000256" key="14">
    <source>
        <dbReference type="ARBA" id="ARBA00023180"/>
    </source>
</evidence>
<keyword evidence="16" id="KW-0170">Cobalt</keyword>
<dbReference type="PANTHER" id="PTHR10587:SF98">
    <property type="entry name" value="CHITIN DEACETYLASE"/>
    <property type="match status" value="1"/>
</dbReference>
<evidence type="ECO:0000256" key="9">
    <source>
        <dbReference type="ARBA" id="ARBA00022723"/>
    </source>
</evidence>
<evidence type="ECO:0000256" key="10">
    <source>
        <dbReference type="ARBA" id="ARBA00022729"/>
    </source>
</evidence>
<comment type="catalytic activity">
    <reaction evidence="21">
        <text>[(1-&gt;4)-N-acetyl-beta-D-glucosaminyl](n) + n H2O = chitosan + n acetate</text>
        <dbReference type="Rhea" id="RHEA:10464"/>
        <dbReference type="Rhea" id="RHEA-COMP:9593"/>
        <dbReference type="Rhea" id="RHEA-COMP:9597"/>
        <dbReference type="ChEBI" id="CHEBI:15377"/>
        <dbReference type="ChEBI" id="CHEBI:17029"/>
        <dbReference type="ChEBI" id="CHEBI:30089"/>
        <dbReference type="ChEBI" id="CHEBI:57704"/>
        <dbReference type="EC" id="3.5.1.41"/>
    </reaction>
    <physiologicalReaction direction="left-to-right" evidence="21">
        <dbReference type="Rhea" id="RHEA:10465"/>
    </physiologicalReaction>
</comment>
<dbReference type="FunFam" id="3.20.20.370:FF:000004">
    <property type="entry name" value="Related to Chitin deacetylase"/>
    <property type="match status" value="1"/>
</dbReference>
<evidence type="ECO:0000256" key="1">
    <source>
        <dbReference type="ARBA" id="ARBA00001941"/>
    </source>
</evidence>
<evidence type="ECO:0000256" key="7">
    <source>
        <dbReference type="ARBA" id="ARBA00022525"/>
    </source>
</evidence>
<dbReference type="GO" id="GO:0005886">
    <property type="term" value="C:plasma membrane"/>
    <property type="evidence" value="ECO:0007669"/>
    <property type="project" value="UniProtKB-SubCell"/>
</dbReference>
<evidence type="ECO:0000256" key="22">
    <source>
        <dbReference type="SAM" id="MobiDB-lite"/>
    </source>
</evidence>
<dbReference type="VEuPathDB" id="FungiDB:PSHT_10921"/>
<feature type="domain" description="NodB homology" evidence="24">
    <location>
        <begin position="206"/>
        <end position="398"/>
    </location>
</feature>
<gene>
    <name evidence="25" type="ORF">PSTT_06595</name>
</gene>
<dbReference type="PANTHER" id="PTHR10587">
    <property type="entry name" value="GLYCOSYL TRANSFERASE-RELATED"/>
    <property type="match status" value="1"/>
</dbReference>
<dbReference type="InterPro" id="IPR002509">
    <property type="entry name" value="NODB_dom"/>
</dbReference>
<evidence type="ECO:0000256" key="6">
    <source>
        <dbReference type="ARBA" id="ARBA00022512"/>
    </source>
</evidence>
<evidence type="ECO:0000256" key="13">
    <source>
        <dbReference type="ARBA" id="ARBA00023136"/>
    </source>
</evidence>
<evidence type="ECO:0000256" key="3">
    <source>
        <dbReference type="ARBA" id="ARBA00004609"/>
    </source>
</evidence>
<dbReference type="AlphaFoldDB" id="A0A2S4VJN4"/>
<feature type="region of interest" description="Disordered" evidence="22">
    <location>
        <begin position="413"/>
        <end position="453"/>
    </location>
</feature>
<organism evidence="25 26">
    <name type="scientific">Puccinia striiformis</name>
    <dbReference type="NCBI Taxonomy" id="27350"/>
    <lineage>
        <taxon>Eukaryota</taxon>
        <taxon>Fungi</taxon>
        <taxon>Dikarya</taxon>
        <taxon>Basidiomycota</taxon>
        <taxon>Pucciniomycotina</taxon>
        <taxon>Pucciniomycetes</taxon>
        <taxon>Pucciniales</taxon>
        <taxon>Pucciniaceae</taxon>
        <taxon>Puccinia</taxon>
    </lineage>
</organism>
<evidence type="ECO:0000256" key="19">
    <source>
        <dbReference type="ARBA" id="ARBA00023326"/>
    </source>
</evidence>
<dbReference type="GO" id="GO:0006032">
    <property type="term" value="P:chitin catabolic process"/>
    <property type="evidence" value="ECO:0007669"/>
    <property type="project" value="UniProtKB-KW"/>
</dbReference>
<keyword evidence="14" id="KW-0325">Glycoprotein</keyword>
<name>A0A2S4VJN4_9BASI</name>
<dbReference type="Pfam" id="PF01522">
    <property type="entry name" value="Polysacc_deac_1"/>
    <property type="match status" value="1"/>
</dbReference>
<keyword evidence="6" id="KW-0134">Cell wall</keyword>
<dbReference type="VEuPathDB" id="FungiDB:PSTT_06595"/>
<keyword evidence="8" id="KW-0336">GPI-anchor</keyword>
<dbReference type="Gene3D" id="3.20.20.370">
    <property type="entry name" value="Glycoside hydrolase/deacetylase"/>
    <property type="match status" value="1"/>
</dbReference>
<dbReference type="PROSITE" id="PS51677">
    <property type="entry name" value="NODB"/>
    <property type="match status" value="1"/>
</dbReference>
<reference evidence="25" key="1">
    <citation type="submission" date="2017-12" db="EMBL/GenBank/DDBJ databases">
        <title>Gene loss provides genomic basis for host adaptation in cereal stripe rust fungi.</title>
        <authorList>
            <person name="Xia C."/>
        </authorList>
    </citation>
    <scope>NUCLEOTIDE SEQUENCE [LARGE SCALE GENOMIC DNA]</scope>
    <source>
        <strain evidence="25">93-210</strain>
    </source>
</reference>
<dbReference type="EMBL" id="PKSL01000052">
    <property type="protein sequence ID" value="POW09753.1"/>
    <property type="molecule type" value="Genomic_DNA"/>
</dbReference>
<comment type="similarity">
    <text evidence="4">Belongs to the polysaccharide deacetylase family.</text>
</comment>
<keyword evidence="17" id="KW-0449">Lipoprotein</keyword>
<evidence type="ECO:0000256" key="17">
    <source>
        <dbReference type="ARBA" id="ARBA00023288"/>
    </source>
</evidence>
<evidence type="ECO:0000256" key="15">
    <source>
        <dbReference type="ARBA" id="ARBA00023277"/>
    </source>
</evidence>
<dbReference type="InterPro" id="IPR011330">
    <property type="entry name" value="Glyco_hydro/deAcase_b/a-brl"/>
</dbReference>
<keyword evidence="9" id="KW-0479">Metal-binding</keyword>
<dbReference type="Proteomes" id="UP000239156">
    <property type="component" value="Unassembled WGS sequence"/>
</dbReference>
<keyword evidence="13 23" id="KW-0472">Membrane</keyword>
<evidence type="ECO:0000313" key="26">
    <source>
        <dbReference type="Proteomes" id="UP000239156"/>
    </source>
</evidence>
<dbReference type="GO" id="GO:0071555">
    <property type="term" value="P:cell wall organization"/>
    <property type="evidence" value="ECO:0007669"/>
    <property type="project" value="UniProtKB-KW"/>
</dbReference>
<keyword evidence="26" id="KW-1185">Reference proteome</keyword>
<feature type="non-terminal residue" evidence="25">
    <location>
        <position position="1"/>
    </location>
</feature>
<keyword evidence="18" id="KW-0961">Cell wall biogenesis/degradation</keyword>
<evidence type="ECO:0000256" key="16">
    <source>
        <dbReference type="ARBA" id="ARBA00023285"/>
    </source>
</evidence>
<evidence type="ECO:0000256" key="18">
    <source>
        <dbReference type="ARBA" id="ARBA00023316"/>
    </source>
</evidence>
<evidence type="ECO:0000256" key="20">
    <source>
        <dbReference type="ARBA" id="ARBA00024056"/>
    </source>
</evidence>
<dbReference type="GO" id="GO:0004099">
    <property type="term" value="F:chitin deacetylase activity"/>
    <property type="evidence" value="ECO:0007669"/>
    <property type="project" value="UniProtKB-EC"/>
</dbReference>
<keyword evidence="23" id="KW-1133">Transmembrane helix</keyword>
<keyword evidence="5" id="KW-1003">Cell membrane</keyword>
<accession>A0A2S4VJN4</accession>
<evidence type="ECO:0000256" key="12">
    <source>
        <dbReference type="ARBA" id="ARBA00023024"/>
    </source>
</evidence>
<evidence type="ECO:0000256" key="2">
    <source>
        <dbReference type="ARBA" id="ARBA00004191"/>
    </source>
</evidence>
<evidence type="ECO:0000256" key="4">
    <source>
        <dbReference type="ARBA" id="ARBA00010973"/>
    </source>
</evidence>
<protein>
    <recommendedName>
        <fullName evidence="20">chitin deacetylase</fullName>
        <ecNumber evidence="20">3.5.1.41</ecNumber>
    </recommendedName>
</protein>
<evidence type="ECO:0000256" key="21">
    <source>
        <dbReference type="ARBA" id="ARBA00048494"/>
    </source>
</evidence>
<dbReference type="InterPro" id="IPR050248">
    <property type="entry name" value="Polysacc_deacetylase_ArnD"/>
</dbReference>
<evidence type="ECO:0000313" key="25">
    <source>
        <dbReference type="EMBL" id="POW09753.1"/>
    </source>
</evidence>
<keyword evidence="19" id="KW-0624">Polysaccharide degradation</keyword>
<dbReference type="EC" id="3.5.1.41" evidence="20"/>
<dbReference type="GO" id="GO:0098552">
    <property type="term" value="C:side of membrane"/>
    <property type="evidence" value="ECO:0007669"/>
    <property type="project" value="UniProtKB-KW"/>
</dbReference>
<keyword evidence="15" id="KW-0119">Carbohydrate metabolism</keyword>